<protein>
    <recommendedName>
        <fullName evidence="4">dihydroneopterin aldolase</fullName>
        <ecNumber evidence="4">4.1.2.25</ecNumber>
    </recommendedName>
    <alternativeName>
        <fullName evidence="7">7,8-dihydroneopterin aldolase</fullName>
    </alternativeName>
</protein>
<evidence type="ECO:0000256" key="4">
    <source>
        <dbReference type="ARBA" id="ARBA00013043"/>
    </source>
</evidence>
<dbReference type="EMBL" id="JBHRTN010000010">
    <property type="protein sequence ID" value="MFC3125890.1"/>
    <property type="molecule type" value="Genomic_DNA"/>
</dbReference>
<evidence type="ECO:0000256" key="5">
    <source>
        <dbReference type="ARBA" id="ARBA00022909"/>
    </source>
</evidence>
<evidence type="ECO:0000256" key="6">
    <source>
        <dbReference type="ARBA" id="ARBA00023239"/>
    </source>
</evidence>
<evidence type="ECO:0000256" key="2">
    <source>
        <dbReference type="ARBA" id="ARBA00005013"/>
    </source>
</evidence>
<dbReference type="EC" id="4.1.2.25" evidence="4"/>
<dbReference type="NCBIfam" id="TIGR00526">
    <property type="entry name" value="folB_dom"/>
    <property type="match status" value="1"/>
</dbReference>
<dbReference type="InterPro" id="IPR006157">
    <property type="entry name" value="FolB_dom"/>
</dbReference>
<dbReference type="PANTHER" id="PTHR42844">
    <property type="entry name" value="DIHYDRONEOPTERIN ALDOLASE 1-RELATED"/>
    <property type="match status" value="1"/>
</dbReference>
<sequence>MTLQPDARRQLRRVFVRGLTISMYLGVYPHEISGQQRVTVGIDMLVREQPSENGVGEDHLSRVVDYDMAVKAVHDIANAGHINLAETFAEKIAAQLLAQDARIVQVQVRVEKPDAIGNGAVLGVAVERVRSCGETTRT</sequence>
<comment type="caution">
    <text evidence="9">The sequence shown here is derived from an EMBL/GenBank/DDBJ whole genome shotgun (WGS) entry which is preliminary data.</text>
</comment>
<dbReference type="SMART" id="SM00905">
    <property type="entry name" value="FolB"/>
    <property type="match status" value="1"/>
</dbReference>
<accession>A0ABV7G3Y7</accession>
<dbReference type="Proteomes" id="UP001595593">
    <property type="component" value="Unassembled WGS sequence"/>
</dbReference>
<proteinExistence type="inferred from homology"/>
<comment type="similarity">
    <text evidence="3">Belongs to the DHNA family.</text>
</comment>
<organism evidence="9 10">
    <name type="scientific">Teichococcus globiformis</name>
    <dbReference type="NCBI Taxonomy" id="2307229"/>
    <lineage>
        <taxon>Bacteria</taxon>
        <taxon>Pseudomonadati</taxon>
        <taxon>Pseudomonadota</taxon>
        <taxon>Alphaproteobacteria</taxon>
        <taxon>Acetobacterales</taxon>
        <taxon>Roseomonadaceae</taxon>
        <taxon>Roseomonas</taxon>
    </lineage>
</organism>
<evidence type="ECO:0000256" key="1">
    <source>
        <dbReference type="ARBA" id="ARBA00001353"/>
    </source>
</evidence>
<dbReference type="SUPFAM" id="SSF55620">
    <property type="entry name" value="Tetrahydrobiopterin biosynthesis enzymes-like"/>
    <property type="match status" value="1"/>
</dbReference>
<feature type="domain" description="Dihydroneopterin aldolase/epimerase" evidence="8">
    <location>
        <begin position="14"/>
        <end position="130"/>
    </location>
</feature>
<dbReference type="InterPro" id="IPR043133">
    <property type="entry name" value="GTP-CH-I_C/QueF"/>
</dbReference>
<name>A0ABV7G3Y7_9PROT</name>
<evidence type="ECO:0000256" key="7">
    <source>
        <dbReference type="ARBA" id="ARBA00032903"/>
    </source>
</evidence>
<keyword evidence="10" id="KW-1185">Reference proteome</keyword>
<comment type="catalytic activity">
    <reaction evidence="1">
        <text>7,8-dihydroneopterin = 6-hydroxymethyl-7,8-dihydropterin + glycolaldehyde</text>
        <dbReference type="Rhea" id="RHEA:10540"/>
        <dbReference type="ChEBI" id="CHEBI:17001"/>
        <dbReference type="ChEBI" id="CHEBI:17071"/>
        <dbReference type="ChEBI" id="CHEBI:44841"/>
        <dbReference type="EC" id="4.1.2.25"/>
    </reaction>
</comment>
<comment type="pathway">
    <text evidence="2">Cofactor biosynthesis; tetrahydrofolate biosynthesis; 2-amino-4-hydroxy-6-hydroxymethyl-7,8-dihydropteridine diphosphate from 7,8-dihydroneopterin triphosphate: step 3/4.</text>
</comment>
<keyword evidence="5" id="KW-0289">Folate biosynthesis</keyword>
<keyword evidence="6" id="KW-0456">Lyase</keyword>
<dbReference type="Pfam" id="PF02152">
    <property type="entry name" value="FolB"/>
    <property type="match status" value="1"/>
</dbReference>
<reference evidence="10" key="1">
    <citation type="journal article" date="2019" name="Int. J. Syst. Evol. Microbiol.">
        <title>The Global Catalogue of Microorganisms (GCM) 10K type strain sequencing project: providing services to taxonomists for standard genome sequencing and annotation.</title>
        <authorList>
            <consortium name="The Broad Institute Genomics Platform"/>
            <consortium name="The Broad Institute Genome Sequencing Center for Infectious Disease"/>
            <person name="Wu L."/>
            <person name="Ma J."/>
        </authorList>
    </citation>
    <scope>NUCLEOTIDE SEQUENCE [LARGE SCALE GENOMIC DNA]</scope>
    <source>
        <strain evidence="10">KCTC 52094</strain>
    </source>
</reference>
<dbReference type="PANTHER" id="PTHR42844:SF1">
    <property type="entry name" value="DIHYDRONEOPTERIN ALDOLASE 1-RELATED"/>
    <property type="match status" value="1"/>
</dbReference>
<dbReference type="InterPro" id="IPR006156">
    <property type="entry name" value="Dihydroneopterin_aldolase"/>
</dbReference>
<evidence type="ECO:0000259" key="8">
    <source>
        <dbReference type="SMART" id="SM00905"/>
    </source>
</evidence>
<dbReference type="RefSeq" id="WP_379596876.1">
    <property type="nucleotide sequence ID" value="NZ_JBHRTN010000010.1"/>
</dbReference>
<evidence type="ECO:0000313" key="9">
    <source>
        <dbReference type="EMBL" id="MFC3125890.1"/>
    </source>
</evidence>
<evidence type="ECO:0000256" key="3">
    <source>
        <dbReference type="ARBA" id="ARBA00005708"/>
    </source>
</evidence>
<evidence type="ECO:0000313" key="10">
    <source>
        <dbReference type="Proteomes" id="UP001595593"/>
    </source>
</evidence>
<dbReference type="Gene3D" id="3.30.1130.10">
    <property type="match status" value="1"/>
</dbReference>
<gene>
    <name evidence="9" type="ORF">ACFOD4_12545</name>
</gene>